<evidence type="ECO:0000313" key="2">
    <source>
        <dbReference type="Proteomes" id="UP000437709"/>
    </source>
</evidence>
<dbReference type="RefSeq" id="WP_152196782.1">
    <property type="nucleotide sequence ID" value="NZ_VUKD01000008.1"/>
</dbReference>
<accession>A0A6N7EPN9</accession>
<gene>
    <name evidence="1" type="ORF">GB881_13865</name>
</gene>
<organism evidence="1 2">
    <name type="scientific">Georgenia subflava</name>
    <dbReference type="NCBI Taxonomy" id="1622177"/>
    <lineage>
        <taxon>Bacteria</taxon>
        <taxon>Bacillati</taxon>
        <taxon>Actinomycetota</taxon>
        <taxon>Actinomycetes</taxon>
        <taxon>Micrococcales</taxon>
        <taxon>Bogoriellaceae</taxon>
        <taxon>Georgenia</taxon>
    </lineage>
</organism>
<dbReference type="OrthoDB" id="5083508at2"/>
<protein>
    <submittedName>
        <fullName evidence="1">Lasso RiPP family leader peptide-containing protein</fullName>
    </submittedName>
</protein>
<sequence length="47" mass="5412">MAQYETPTLREVGSVRELTLGLDSWKEWKDETYFWGHKIPLPGTGTS</sequence>
<keyword evidence="2" id="KW-1185">Reference proteome</keyword>
<proteinExistence type="predicted"/>
<name>A0A6N7EPN9_9MICO</name>
<dbReference type="AlphaFoldDB" id="A0A6N7EPN9"/>
<dbReference type="NCBIfam" id="NF033521">
    <property type="entry name" value="lasso_leader_L3"/>
    <property type="match status" value="1"/>
</dbReference>
<evidence type="ECO:0000313" key="1">
    <source>
        <dbReference type="EMBL" id="MPV38116.1"/>
    </source>
</evidence>
<dbReference type="Proteomes" id="UP000437709">
    <property type="component" value="Unassembled WGS sequence"/>
</dbReference>
<comment type="caution">
    <text evidence="1">The sequence shown here is derived from an EMBL/GenBank/DDBJ whole genome shotgun (WGS) entry which is preliminary data.</text>
</comment>
<reference evidence="1 2" key="1">
    <citation type="submission" date="2019-10" db="EMBL/GenBank/DDBJ databases">
        <title>Georgenia wutianyii sp. nov. and Georgenia yuyongxinii sp. nov. isolated from plateau pika (Ochotona curzoniae) in the Qinghai-Tibet plateau of China.</title>
        <authorList>
            <person name="Tian Z."/>
        </authorList>
    </citation>
    <scope>NUCLEOTIDE SEQUENCE [LARGE SCALE GENOMIC DNA]</scope>
    <source>
        <strain evidence="1 2">JCM 19765</strain>
    </source>
</reference>
<dbReference type="EMBL" id="WHPC01000063">
    <property type="protein sequence ID" value="MPV38116.1"/>
    <property type="molecule type" value="Genomic_DNA"/>
</dbReference>